<protein>
    <submittedName>
        <fullName evidence="2">Uncharacterized protein</fullName>
    </submittedName>
</protein>
<gene>
    <name evidence="2" type="ORF">DET52_101198</name>
</gene>
<reference evidence="2 3" key="1">
    <citation type="submission" date="2019-03" db="EMBL/GenBank/DDBJ databases">
        <title>Freshwater and sediment microbial communities from various areas in North America, analyzing microbe dynamics in response to fracking.</title>
        <authorList>
            <person name="Lamendella R."/>
        </authorList>
    </citation>
    <scope>NUCLEOTIDE SEQUENCE [LARGE SCALE GENOMIC DNA]</scope>
    <source>
        <strain evidence="2 3">114D</strain>
    </source>
</reference>
<comment type="caution">
    <text evidence="2">The sequence shown here is derived from an EMBL/GenBank/DDBJ whole genome shotgun (WGS) entry which is preliminary data.</text>
</comment>
<feature type="transmembrane region" description="Helical" evidence="1">
    <location>
        <begin position="50"/>
        <end position="68"/>
    </location>
</feature>
<dbReference type="Proteomes" id="UP000294848">
    <property type="component" value="Unassembled WGS sequence"/>
</dbReference>
<keyword evidence="1" id="KW-0812">Transmembrane</keyword>
<evidence type="ECO:0000313" key="3">
    <source>
        <dbReference type="Proteomes" id="UP000294848"/>
    </source>
</evidence>
<accession>A0A4R6HA35</accession>
<feature type="transmembrane region" description="Helical" evidence="1">
    <location>
        <begin position="111"/>
        <end position="134"/>
    </location>
</feature>
<keyword evidence="1" id="KW-1133">Transmembrane helix</keyword>
<feature type="transmembrane region" description="Helical" evidence="1">
    <location>
        <begin position="80"/>
        <end position="99"/>
    </location>
</feature>
<dbReference type="AlphaFoldDB" id="A0A4R6HA35"/>
<organism evidence="2 3">
    <name type="scientific">Sunxiuqinia elliptica</name>
    <dbReference type="NCBI Taxonomy" id="655355"/>
    <lineage>
        <taxon>Bacteria</taxon>
        <taxon>Pseudomonadati</taxon>
        <taxon>Bacteroidota</taxon>
        <taxon>Bacteroidia</taxon>
        <taxon>Marinilabiliales</taxon>
        <taxon>Prolixibacteraceae</taxon>
        <taxon>Sunxiuqinia</taxon>
    </lineage>
</organism>
<proteinExistence type="predicted"/>
<keyword evidence="1" id="KW-0472">Membrane</keyword>
<name>A0A4R6HA35_9BACT</name>
<evidence type="ECO:0000313" key="2">
    <source>
        <dbReference type="EMBL" id="TDO04847.1"/>
    </source>
</evidence>
<sequence length="156" mass="17484">MNCYNHTAQPAVAQCPDCGKGLCGKCASLYSIPICTSCNKKRFASERSRIIKEMLLTFGVGILLAVLFVRELDAGHSYPLIHKIISYTIFTYVFSAIVPGWKTLTRITPGVFLFLPIIGWVLYFIVKFVLSWAVGLVMLPIRTVRNIARLVTIRNL</sequence>
<evidence type="ECO:0000256" key="1">
    <source>
        <dbReference type="SAM" id="Phobius"/>
    </source>
</evidence>
<dbReference type="EMBL" id="SNWI01000001">
    <property type="protein sequence ID" value="TDO04847.1"/>
    <property type="molecule type" value="Genomic_DNA"/>
</dbReference>